<dbReference type="EMBL" id="FQUP01000006">
    <property type="protein sequence ID" value="SHG60168.1"/>
    <property type="molecule type" value="Genomic_DNA"/>
</dbReference>
<evidence type="ECO:0000256" key="3">
    <source>
        <dbReference type="ARBA" id="ARBA00022989"/>
    </source>
</evidence>
<keyword evidence="2 5" id="KW-0812">Transmembrane</keyword>
<feature type="transmembrane region" description="Helical" evidence="5">
    <location>
        <begin position="44"/>
        <end position="66"/>
    </location>
</feature>
<keyword evidence="4 5" id="KW-0472">Membrane</keyword>
<evidence type="ECO:0008006" key="8">
    <source>
        <dbReference type="Google" id="ProtNLM"/>
    </source>
</evidence>
<evidence type="ECO:0000313" key="7">
    <source>
        <dbReference type="Proteomes" id="UP000184485"/>
    </source>
</evidence>
<keyword evidence="1" id="KW-1003">Cell membrane</keyword>
<keyword evidence="3 5" id="KW-1133">Transmembrane helix</keyword>
<sequence length="67" mass="7240">MTPRFYDLVIGGVMIAPIVRTLGLAILVALVLRPVLARIGFGHWFSNPSLAECGLFVAIFALITILT</sequence>
<dbReference type="AlphaFoldDB" id="A0A1M5L575"/>
<feature type="transmembrane region" description="Helical" evidence="5">
    <location>
        <begin position="6"/>
        <end position="32"/>
    </location>
</feature>
<gene>
    <name evidence="6" type="ORF">SAMN02745157_4498</name>
</gene>
<dbReference type="Pfam" id="PF07869">
    <property type="entry name" value="DUF1656"/>
    <property type="match status" value="1"/>
</dbReference>
<accession>A0A1M5L575</accession>
<evidence type="ECO:0000313" key="6">
    <source>
        <dbReference type="EMBL" id="SHG60168.1"/>
    </source>
</evidence>
<organism evidence="6 7">
    <name type="scientific">Kaistia soli DSM 19436</name>
    <dbReference type="NCBI Taxonomy" id="1122133"/>
    <lineage>
        <taxon>Bacteria</taxon>
        <taxon>Pseudomonadati</taxon>
        <taxon>Pseudomonadota</taxon>
        <taxon>Alphaproteobacteria</taxon>
        <taxon>Hyphomicrobiales</taxon>
        <taxon>Kaistiaceae</taxon>
        <taxon>Kaistia</taxon>
    </lineage>
</organism>
<evidence type="ECO:0000256" key="2">
    <source>
        <dbReference type="ARBA" id="ARBA00022692"/>
    </source>
</evidence>
<name>A0A1M5L575_9HYPH</name>
<keyword evidence="7" id="KW-1185">Reference proteome</keyword>
<evidence type="ECO:0000256" key="1">
    <source>
        <dbReference type="ARBA" id="ARBA00022475"/>
    </source>
</evidence>
<dbReference type="RefSeq" id="WP_073057681.1">
    <property type="nucleotide sequence ID" value="NZ_FQUP01000006.1"/>
</dbReference>
<reference evidence="6 7" key="1">
    <citation type="submission" date="2016-11" db="EMBL/GenBank/DDBJ databases">
        <authorList>
            <person name="Jaros S."/>
            <person name="Januszkiewicz K."/>
            <person name="Wedrychowicz H."/>
        </authorList>
    </citation>
    <scope>NUCLEOTIDE SEQUENCE [LARGE SCALE GENOMIC DNA]</scope>
    <source>
        <strain evidence="6 7">DSM 19436</strain>
    </source>
</reference>
<evidence type="ECO:0000256" key="5">
    <source>
        <dbReference type="SAM" id="Phobius"/>
    </source>
</evidence>
<evidence type="ECO:0000256" key="4">
    <source>
        <dbReference type="ARBA" id="ARBA00023136"/>
    </source>
</evidence>
<dbReference type="Proteomes" id="UP000184485">
    <property type="component" value="Unassembled WGS sequence"/>
</dbReference>
<dbReference type="STRING" id="1122133.SAMN02745157_4498"/>
<protein>
    <recommendedName>
        <fullName evidence="8">DUF1656 domain-containing protein</fullName>
    </recommendedName>
</protein>
<proteinExistence type="predicted"/>
<dbReference type="InterPro" id="IPR012451">
    <property type="entry name" value="DUF1656"/>
</dbReference>